<reference evidence="6" key="1">
    <citation type="submission" date="2020-11" db="EMBL/GenBank/DDBJ databases">
        <authorList>
            <person name="Kim M.K."/>
        </authorList>
    </citation>
    <scope>NUCLEOTIDE SEQUENCE</scope>
    <source>
        <strain evidence="6">BT350</strain>
    </source>
</reference>
<evidence type="ECO:0000313" key="7">
    <source>
        <dbReference type="Proteomes" id="UP000599312"/>
    </source>
</evidence>
<dbReference type="Pfam" id="PF02357">
    <property type="entry name" value="NusG"/>
    <property type="match status" value="1"/>
</dbReference>
<dbReference type="AlphaFoldDB" id="A0A931FP66"/>
<dbReference type="Proteomes" id="UP000599312">
    <property type="component" value="Unassembled WGS sequence"/>
</dbReference>
<accession>A0A931FP66</accession>
<keyword evidence="3" id="KW-0804">Transcription</keyword>
<evidence type="ECO:0000256" key="2">
    <source>
        <dbReference type="ARBA" id="ARBA00023015"/>
    </source>
</evidence>
<feature type="domain" description="NusG-like N-terminal" evidence="5">
    <location>
        <begin position="33"/>
        <end position="140"/>
    </location>
</feature>
<sequence>MSFEPSSLTHRVPRTFKTKARSRPSPLARPVLNPSWYVIFTNPKCEERAQGGLEALGYATFLPMMAKWVKVPPHRAKGDKNKRERVERPLFPRYLFVGLEQGLDSFYPIRLTDGVADILNNKGAPIRVPDEIMSRMQDAYERGDHDETVKEAQRFAAKFASGQTVRMASGPFEGFTATILNASKTTIALEAEVYGRKVKIDIPAKMAIAELDAVC</sequence>
<keyword evidence="1" id="KW-0889">Transcription antitermination</keyword>
<evidence type="ECO:0000313" key="6">
    <source>
        <dbReference type="EMBL" id="MBF9234694.1"/>
    </source>
</evidence>
<organism evidence="6 7">
    <name type="scientific">Microvirga alba</name>
    <dbReference type="NCBI Taxonomy" id="2791025"/>
    <lineage>
        <taxon>Bacteria</taxon>
        <taxon>Pseudomonadati</taxon>
        <taxon>Pseudomonadota</taxon>
        <taxon>Alphaproteobacteria</taxon>
        <taxon>Hyphomicrobiales</taxon>
        <taxon>Methylobacteriaceae</taxon>
        <taxon>Microvirga</taxon>
    </lineage>
</organism>
<dbReference type="GO" id="GO:0006354">
    <property type="term" value="P:DNA-templated transcription elongation"/>
    <property type="evidence" value="ECO:0007669"/>
    <property type="project" value="InterPro"/>
</dbReference>
<dbReference type="PANTHER" id="PTHR30265">
    <property type="entry name" value="RHO-INTERACTING TRANSCRIPTION TERMINATION FACTOR NUSG"/>
    <property type="match status" value="1"/>
</dbReference>
<evidence type="ECO:0000256" key="4">
    <source>
        <dbReference type="SAM" id="MobiDB-lite"/>
    </source>
</evidence>
<gene>
    <name evidence="6" type="ORF">I2H38_15065</name>
</gene>
<dbReference type="PANTHER" id="PTHR30265:SF4">
    <property type="entry name" value="KOW MOTIF FAMILY PROTEIN, EXPRESSED"/>
    <property type="match status" value="1"/>
</dbReference>
<proteinExistence type="predicted"/>
<protein>
    <recommendedName>
        <fullName evidence="5">NusG-like N-terminal domain-containing protein</fullName>
    </recommendedName>
</protein>
<evidence type="ECO:0000259" key="5">
    <source>
        <dbReference type="SMART" id="SM00738"/>
    </source>
</evidence>
<dbReference type="InterPro" id="IPR043425">
    <property type="entry name" value="NusG-like"/>
</dbReference>
<name>A0A931FP66_9HYPH</name>
<feature type="compositionally biased region" description="Basic residues" evidence="4">
    <location>
        <begin position="11"/>
        <end position="22"/>
    </location>
</feature>
<dbReference type="GO" id="GO:0031564">
    <property type="term" value="P:transcription antitermination"/>
    <property type="evidence" value="ECO:0007669"/>
    <property type="project" value="UniProtKB-KW"/>
</dbReference>
<comment type="caution">
    <text evidence="6">The sequence shown here is derived from an EMBL/GenBank/DDBJ whole genome shotgun (WGS) entry which is preliminary data.</text>
</comment>
<dbReference type="InterPro" id="IPR006645">
    <property type="entry name" value="NGN-like_dom"/>
</dbReference>
<evidence type="ECO:0000256" key="1">
    <source>
        <dbReference type="ARBA" id="ARBA00022814"/>
    </source>
</evidence>
<dbReference type="InterPro" id="IPR036735">
    <property type="entry name" value="NGN_dom_sf"/>
</dbReference>
<dbReference type="RefSeq" id="WP_196272675.1">
    <property type="nucleotide sequence ID" value="NZ_JADQDO010000007.1"/>
</dbReference>
<dbReference type="SUPFAM" id="SSF82679">
    <property type="entry name" value="N-utilization substance G protein NusG, N-terminal domain"/>
    <property type="match status" value="1"/>
</dbReference>
<feature type="region of interest" description="Disordered" evidence="4">
    <location>
        <begin position="1"/>
        <end position="27"/>
    </location>
</feature>
<dbReference type="CDD" id="cd06091">
    <property type="entry name" value="KOW_NusG"/>
    <property type="match status" value="1"/>
</dbReference>
<keyword evidence="2" id="KW-0805">Transcription regulation</keyword>
<dbReference type="Gene3D" id="3.30.70.940">
    <property type="entry name" value="NusG, N-terminal domain"/>
    <property type="match status" value="1"/>
</dbReference>
<dbReference type="EMBL" id="JADQDO010000007">
    <property type="protein sequence ID" value="MBF9234694.1"/>
    <property type="molecule type" value="Genomic_DNA"/>
</dbReference>
<evidence type="ECO:0000256" key="3">
    <source>
        <dbReference type="ARBA" id="ARBA00023163"/>
    </source>
</evidence>
<dbReference type="SMART" id="SM00738">
    <property type="entry name" value="NGN"/>
    <property type="match status" value="1"/>
</dbReference>
<keyword evidence="7" id="KW-1185">Reference proteome</keyword>